<reference evidence="2" key="1">
    <citation type="journal article" date="2019" name="Int. J. Syst. Evol. Microbiol.">
        <title>The Global Catalogue of Microorganisms (GCM) 10K type strain sequencing project: providing services to taxonomists for standard genome sequencing and annotation.</title>
        <authorList>
            <consortium name="The Broad Institute Genomics Platform"/>
            <consortium name="The Broad Institute Genome Sequencing Center for Infectious Disease"/>
            <person name="Wu L."/>
            <person name="Ma J."/>
        </authorList>
    </citation>
    <scope>NUCLEOTIDE SEQUENCE [LARGE SCALE GENOMIC DNA]</scope>
    <source>
        <strain evidence="2">CCUG 71848</strain>
    </source>
</reference>
<proteinExistence type="predicted"/>
<accession>A0ABW3PL12</accession>
<dbReference type="Proteomes" id="UP001597156">
    <property type="component" value="Unassembled WGS sequence"/>
</dbReference>
<dbReference type="EMBL" id="JBHTLH010000010">
    <property type="protein sequence ID" value="MFD1124553.1"/>
    <property type="molecule type" value="Genomic_DNA"/>
</dbReference>
<sequence>MDLIEQKPKHLNAEIAETLYQQYPERINDLYYHDVILNERSVSRPAYRRIAKKILAYAKFGDPVIAKAWIKKLQQAYPRRWAMISELDTALAKLSSD</sequence>
<evidence type="ECO:0000313" key="2">
    <source>
        <dbReference type="Proteomes" id="UP001597156"/>
    </source>
</evidence>
<dbReference type="RefSeq" id="WP_162919820.1">
    <property type="nucleotide sequence ID" value="NZ_LS423006.1"/>
</dbReference>
<organism evidence="1 2">
    <name type="scientific">Lentilactobacillus raoultii</name>
    <dbReference type="NCBI Taxonomy" id="1987503"/>
    <lineage>
        <taxon>Bacteria</taxon>
        <taxon>Bacillati</taxon>
        <taxon>Bacillota</taxon>
        <taxon>Bacilli</taxon>
        <taxon>Lactobacillales</taxon>
        <taxon>Lactobacillaceae</taxon>
        <taxon>Lentilactobacillus</taxon>
    </lineage>
</organism>
<keyword evidence="2" id="KW-1185">Reference proteome</keyword>
<gene>
    <name evidence="1" type="ORF">ACFQ22_04155</name>
</gene>
<evidence type="ECO:0000313" key="1">
    <source>
        <dbReference type="EMBL" id="MFD1124553.1"/>
    </source>
</evidence>
<name>A0ABW3PL12_9LACO</name>
<comment type="caution">
    <text evidence="1">The sequence shown here is derived from an EMBL/GenBank/DDBJ whole genome shotgun (WGS) entry which is preliminary data.</text>
</comment>
<protein>
    <submittedName>
        <fullName evidence="1">Uncharacterized protein</fullName>
    </submittedName>
</protein>